<accession>A0A410V3P1</accession>
<dbReference type="EMBL" id="BMHC01000029">
    <property type="protein sequence ID" value="GGI33307.1"/>
    <property type="molecule type" value="Genomic_DNA"/>
</dbReference>
<reference evidence="1" key="3">
    <citation type="submission" date="2022-12" db="EMBL/GenBank/DDBJ databases">
        <authorList>
            <person name="Sun Q."/>
            <person name="Zhou Y."/>
        </authorList>
    </citation>
    <scope>NUCLEOTIDE SEQUENCE</scope>
    <source>
        <strain evidence="1">CGMCC 1.15034</strain>
    </source>
</reference>
<evidence type="ECO:0000313" key="3">
    <source>
        <dbReference type="Proteomes" id="UP000593880"/>
    </source>
</evidence>
<keyword evidence="3" id="KW-1185">Reference proteome</keyword>
<dbReference type="Proteomes" id="UP000625079">
    <property type="component" value="Unassembled WGS sequence"/>
</dbReference>
<evidence type="ECO:0000313" key="4">
    <source>
        <dbReference type="Proteomes" id="UP000625079"/>
    </source>
</evidence>
<evidence type="ECO:0008006" key="5">
    <source>
        <dbReference type="Google" id="ProtNLM"/>
    </source>
</evidence>
<name>A0A410V3P1_9BRAD</name>
<organism evidence="1 4">
    <name type="scientific">Bradyrhizobium guangdongense</name>
    <dbReference type="NCBI Taxonomy" id="1325090"/>
    <lineage>
        <taxon>Bacteria</taxon>
        <taxon>Pseudomonadati</taxon>
        <taxon>Pseudomonadota</taxon>
        <taxon>Alphaproteobacteria</taxon>
        <taxon>Hyphomicrobiales</taxon>
        <taxon>Nitrobacteraceae</taxon>
        <taxon>Bradyrhizobium</taxon>
    </lineage>
</organism>
<reference evidence="1" key="1">
    <citation type="journal article" date="2014" name="Int. J. Syst. Evol. Microbiol.">
        <title>Complete genome sequence of Corynebacterium casei LMG S-19264T (=DSM 44701T), isolated from a smear-ripened cheese.</title>
        <authorList>
            <consortium name="US DOE Joint Genome Institute (JGI-PGF)"/>
            <person name="Walter F."/>
            <person name="Albersmeier A."/>
            <person name="Kalinowski J."/>
            <person name="Ruckert C."/>
        </authorList>
    </citation>
    <scope>NUCLEOTIDE SEQUENCE</scope>
    <source>
        <strain evidence="1">CGMCC 1.15034</strain>
    </source>
</reference>
<dbReference type="AlphaFoldDB" id="A0A410V3P1"/>
<sequence>MPRERTISALDEYELAVDEIVAACDGDLRDALRALMLLNERLELRLEQLCEVHPPHQRLH</sequence>
<evidence type="ECO:0000313" key="2">
    <source>
        <dbReference type="EMBL" id="QOZ59311.1"/>
    </source>
</evidence>
<dbReference type="EMBL" id="CP030057">
    <property type="protein sequence ID" value="QOZ59311.1"/>
    <property type="molecule type" value="Genomic_DNA"/>
</dbReference>
<reference evidence="2 3" key="2">
    <citation type="submission" date="2018-06" db="EMBL/GenBank/DDBJ databases">
        <title>Comparative genomics of rhizobia nodulating Arachis hypogaea in China.</title>
        <authorList>
            <person name="Li Y."/>
        </authorList>
    </citation>
    <scope>NUCLEOTIDE SEQUENCE [LARGE SCALE GENOMIC DNA]</scope>
    <source>
        <strain evidence="2 3">CCBAU 51658</strain>
    </source>
</reference>
<proteinExistence type="predicted"/>
<dbReference type="RefSeq" id="WP_128969217.1">
    <property type="nucleotide sequence ID" value="NZ_BMHC01000029.1"/>
</dbReference>
<dbReference type="Proteomes" id="UP000593880">
    <property type="component" value="Chromosome"/>
</dbReference>
<gene>
    <name evidence="1" type="ORF">GCM10010987_73730</name>
    <name evidence="2" type="ORF">XH86_11605</name>
</gene>
<protein>
    <recommendedName>
        <fullName evidence="5">DUF2783 domain-containing protein</fullName>
    </recommendedName>
</protein>
<evidence type="ECO:0000313" key="1">
    <source>
        <dbReference type="EMBL" id="GGI33307.1"/>
    </source>
</evidence>